<organism evidence="3">
    <name type="scientific">Lygus hesperus</name>
    <name type="common">Western plant bug</name>
    <dbReference type="NCBI Taxonomy" id="30085"/>
    <lineage>
        <taxon>Eukaryota</taxon>
        <taxon>Metazoa</taxon>
        <taxon>Ecdysozoa</taxon>
        <taxon>Arthropoda</taxon>
        <taxon>Hexapoda</taxon>
        <taxon>Insecta</taxon>
        <taxon>Pterygota</taxon>
        <taxon>Neoptera</taxon>
        <taxon>Paraneoptera</taxon>
        <taxon>Hemiptera</taxon>
        <taxon>Heteroptera</taxon>
        <taxon>Panheteroptera</taxon>
        <taxon>Cimicomorpha</taxon>
        <taxon>Miridae</taxon>
        <taxon>Mirini</taxon>
        <taxon>Lygus</taxon>
    </lineage>
</organism>
<accession>A0A0K8TJM4</accession>
<protein>
    <submittedName>
        <fullName evidence="3">Uncharacterized protein</fullName>
    </submittedName>
</protein>
<feature type="signal peptide" evidence="2">
    <location>
        <begin position="1"/>
        <end position="21"/>
    </location>
</feature>
<dbReference type="AlphaFoldDB" id="A0A0K8TJM4"/>
<feature type="compositionally biased region" description="Basic and acidic residues" evidence="1">
    <location>
        <begin position="115"/>
        <end position="130"/>
    </location>
</feature>
<name>A0A0K8TJM4_LYGHE</name>
<evidence type="ECO:0000256" key="2">
    <source>
        <dbReference type="SAM" id="SignalP"/>
    </source>
</evidence>
<gene>
    <name evidence="4" type="ORF">g.32176</name>
</gene>
<proteinExistence type="predicted"/>
<feature type="compositionally biased region" description="Acidic residues" evidence="1">
    <location>
        <begin position="100"/>
        <end position="114"/>
    </location>
</feature>
<dbReference type="EMBL" id="GBRD01000127">
    <property type="protein sequence ID" value="JAG65694.1"/>
    <property type="molecule type" value="Transcribed_RNA"/>
</dbReference>
<feature type="compositionally biased region" description="Basic residues" evidence="1">
    <location>
        <begin position="144"/>
        <end position="154"/>
    </location>
</feature>
<evidence type="ECO:0000313" key="3">
    <source>
        <dbReference type="EMBL" id="JAG65694.1"/>
    </source>
</evidence>
<feature type="region of interest" description="Disordered" evidence="1">
    <location>
        <begin position="86"/>
        <end position="163"/>
    </location>
</feature>
<keyword evidence="2" id="KW-0732">Signal</keyword>
<feature type="chain" id="PRO_5015042182" evidence="2">
    <location>
        <begin position="22"/>
        <end position="163"/>
    </location>
</feature>
<sequence>MGPLSLVRAALLLGLVGICYAEPKKLNEKQIDYFKKHAEEWGAPAVLKVLDGGMEKTKKAQKLKMTYEAEDNQICEVTLTKYPKGMSTHGWNCHSKPDPVEPEEDIEEDTEEEGEEKKEKDKKEEEKKEEEGTDEEDSEEKQEKKIKRRRRRKKPETEEEDFS</sequence>
<evidence type="ECO:0000256" key="1">
    <source>
        <dbReference type="SAM" id="MobiDB-lite"/>
    </source>
</evidence>
<dbReference type="EMBL" id="GDHC01007804">
    <property type="protein sequence ID" value="JAQ10825.1"/>
    <property type="molecule type" value="Transcribed_RNA"/>
</dbReference>
<evidence type="ECO:0000313" key="4">
    <source>
        <dbReference type="EMBL" id="JAQ10825.1"/>
    </source>
</evidence>
<reference evidence="3" key="1">
    <citation type="submission" date="2014-09" db="EMBL/GenBank/DDBJ databases">
        <authorList>
            <person name="Magalhaes I.L.F."/>
            <person name="Oliveira U."/>
            <person name="Santos F.R."/>
            <person name="Vidigal T.H.D.A."/>
            <person name="Brescovit A.D."/>
            <person name="Santos A.J."/>
        </authorList>
    </citation>
    <scope>NUCLEOTIDE SEQUENCE</scope>
</reference>
<feature type="compositionally biased region" description="Acidic residues" evidence="1">
    <location>
        <begin position="131"/>
        <end position="140"/>
    </location>
</feature>
<reference evidence="4" key="2">
    <citation type="journal article" date="2016" name="Gigascience">
        <title>De novo construction of an expanded transcriptome assembly for the western tarnished plant bug, Lygus hesperus.</title>
        <authorList>
            <person name="Tassone E.E."/>
            <person name="Geib S.M."/>
            <person name="Hall B."/>
            <person name="Fabrick J.A."/>
            <person name="Brent C.S."/>
            <person name="Hull J.J."/>
        </authorList>
    </citation>
    <scope>NUCLEOTIDE SEQUENCE</scope>
</reference>